<dbReference type="OMA" id="KWEESEG"/>
<proteinExistence type="predicted"/>
<feature type="region of interest" description="Disordered" evidence="3">
    <location>
        <begin position="83"/>
        <end position="146"/>
    </location>
</feature>
<keyword evidence="6" id="KW-1185">Reference proteome</keyword>
<dbReference type="InterPro" id="IPR051105">
    <property type="entry name" value="WWC/KIBRA_Hippo_Reg"/>
</dbReference>
<dbReference type="PANTHER" id="PTHR14791:SF42">
    <property type="entry name" value="F16L1.2 PROTEIN"/>
    <property type="match status" value="1"/>
</dbReference>
<evidence type="ECO:0000256" key="3">
    <source>
        <dbReference type="SAM" id="MobiDB-lite"/>
    </source>
</evidence>
<dbReference type="STRING" id="1590841.A0A2R6RNN5"/>
<dbReference type="AlphaFoldDB" id="A0A2R6RNN5"/>
<keyword evidence="2" id="KW-0963">Cytoplasm</keyword>
<evidence type="ECO:0000256" key="2">
    <source>
        <dbReference type="ARBA" id="ARBA00022490"/>
    </source>
</evidence>
<gene>
    <name evidence="5" type="ORF">CEY00_Acc04915</name>
</gene>
<reference evidence="5 6" key="1">
    <citation type="submission" date="2017-07" db="EMBL/GenBank/DDBJ databases">
        <title>An improved, manually edited Actinidia chinensis var. chinensis (kiwifruit) genome highlights the challenges associated with draft genomes and gene prediction in plants.</title>
        <authorList>
            <person name="Pilkington S."/>
            <person name="Crowhurst R."/>
            <person name="Hilario E."/>
            <person name="Nardozza S."/>
            <person name="Fraser L."/>
            <person name="Peng Y."/>
            <person name="Gunaseelan K."/>
            <person name="Simpson R."/>
            <person name="Tahir J."/>
            <person name="Deroles S."/>
            <person name="Templeton K."/>
            <person name="Luo Z."/>
            <person name="Davy M."/>
            <person name="Cheng C."/>
            <person name="Mcneilage M."/>
            <person name="Scaglione D."/>
            <person name="Liu Y."/>
            <person name="Zhang Q."/>
            <person name="Datson P."/>
            <person name="De Silva N."/>
            <person name="Gardiner S."/>
            <person name="Bassett H."/>
            <person name="Chagne D."/>
            <person name="Mccallum J."/>
            <person name="Dzierzon H."/>
            <person name="Deng C."/>
            <person name="Wang Y.-Y."/>
            <person name="Barron N."/>
            <person name="Manako K."/>
            <person name="Bowen J."/>
            <person name="Foster T."/>
            <person name="Erridge Z."/>
            <person name="Tiffin H."/>
            <person name="Waite C."/>
            <person name="Davies K."/>
            <person name="Grierson E."/>
            <person name="Laing W."/>
            <person name="Kirk R."/>
            <person name="Chen X."/>
            <person name="Wood M."/>
            <person name="Montefiori M."/>
            <person name="Brummell D."/>
            <person name="Schwinn K."/>
            <person name="Catanach A."/>
            <person name="Fullerton C."/>
            <person name="Li D."/>
            <person name="Meiyalaghan S."/>
            <person name="Nieuwenhuizen N."/>
            <person name="Read N."/>
            <person name="Prakash R."/>
            <person name="Hunter D."/>
            <person name="Zhang H."/>
            <person name="Mckenzie M."/>
            <person name="Knabel M."/>
            <person name="Harris A."/>
            <person name="Allan A."/>
            <person name="Chen A."/>
            <person name="Janssen B."/>
            <person name="Plunkett B."/>
            <person name="Dwamena C."/>
            <person name="Voogd C."/>
            <person name="Leif D."/>
            <person name="Lafferty D."/>
            <person name="Souleyre E."/>
            <person name="Varkonyi-Gasic E."/>
            <person name="Gambi F."/>
            <person name="Hanley J."/>
            <person name="Yao J.-L."/>
            <person name="Cheung J."/>
            <person name="David K."/>
            <person name="Warren B."/>
            <person name="Marsh K."/>
            <person name="Snowden K."/>
            <person name="Lin-Wang K."/>
            <person name="Brian L."/>
            <person name="Martinez-Sanchez M."/>
            <person name="Wang M."/>
            <person name="Ileperuma N."/>
            <person name="Macnee N."/>
            <person name="Campin R."/>
            <person name="Mcatee P."/>
            <person name="Drummond R."/>
            <person name="Espley R."/>
            <person name="Ireland H."/>
            <person name="Wu R."/>
            <person name="Atkinson R."/>
            <person name="Karunairetnam S."/>
            <person name="Bulley S."/>
            <person name="Chunkath S."/>
            <person name="Hanley Z."/>
            <person name="Storey R."/>
            <person name="Thrimawithana A."/>
            <person name="Thomson S."/>
            <person name="David C."/>
            <person name="Testolin R."/>
        </authorList>
    </citation>
    <scope>NUCLEOTIDE SEQUENCE [LARGE SCALE GENOMIC DNA]</scope>
    <source>
        <strain evidence="6">cv. Red5</strain>
        <tissue evidence="5">Young leaf</tissue>
    </source>
</reference>
<feature type="domain" description="WW" evidence="4">
    <location>
        <begin position="60"/>
        <end position="94"/>
    </location>
</feature>
<evidence type="ECO:0000256" key="1">
    <source>
        <dbReference type="ARBA" id="ARBA00004496"/>
    </source>
</evidence>
<dbReference type="SUPFAM" id="SSF51045">
    <property type="entry name" value="WW domain"/>
    <property type="match status" value="1"/>
</dbReference>
<dbReference type="PROSITE" id="PS50020">
    <property type="entry name" value="WW_DOMAIN_2"/>
    <property type="match status" value="1"/>
</dbReference>
<dbReference type="PANTHER" id="PTHR14791">
    <property type="entry name" value="BOMB/KIRA PROTEINS"/>
    <property type="match status" value="1"/>
</dbReference>
<reference evidence="6" key="2">
    <citation type="journal article" date="2018" name="BMC Genomics">
        <title>A manually annotated Actinidia chinensis var. chinensis (kiwifruit) genome highlights the challenges associated with draft genomes and gene prediction in plants.</title>
        <authorList>
            <person name="Pilkington S.M."/>
            <person name="Crowhurst R."/>
            <person name="Hilario E."/>
            <person name="Nardozza S."/>
            <person name="Fraser L."/>
            <person name="Peng Y."/>
            <person name="Gunaseelan K."/>
            <person name="Simpson R."/>
            <person name="Tahir J."/>
            <person name="Deroles S.C."/>
            <person name="Templeton K."/>
            <person name="Luo Z."/>
            <person name="Davy M."/>
            <person name="Cheng C."/>
            <person name="McNeilage M."/>
            <person name="Scaglione D."/>
            <person name="Liu Y."/>
            <person name="Zhang Q."/>
            <person name="Datson P."/>
            <person name="De Silva N."/>
            <person name="Gardiner S.E."/>
            <person name="Bassett H."/>
            <person name="Chagne D."/>
            <person name="McCallum J."/>
            <person name="Dzierzon H."/>
            <person name="Deng C."/>
            <person name="Wang Y.Y."/>
            <person name="Barron L."/>
            <person name="Manako K."/>
            <person name="Bowen J."/>
            <person name="Foster T.M."/>
            <person name="Erridge Z.A."/>
            <person name="Tiffin H."/>
            <person name="Waite C.N."/>
            <person name="Davies K.M."/>
            <person name="Grierson E.P."/>
            <person name="Laing W.A."/>
            <person name="Kirk R."/>
            <person name="Chen X."/>
            <person name="Wood M."/>
            <person name="Montefiori M."/>
            <person name="Brummell D.A."/>
            <person name="Schwinn K.E."/>
            <person name="Catanach A."/>
            <person name="Fullerton C."/>
            <person name="Li D."/>
            <person name="Meiyalaghan S."/>
            <person name="Nieuwenhuizen N."/>
            <person name="Read N."/>
            <person name="Prakash R."/>
            <person name="Hunter D."/>
            <person name="Zhang H."/>
            <person name="McKenzie M."/>
            <person name="Knabel M."/>
            <person name="Harris A."/>
            <person name="Allan A.C."/>
            <person name="Gleave A."/>
            <person name="Chen A."/>
            <person name="Janssen B.J."/>
            <person name="Plunkett B."/>
            <person name="Ampomah-Dwamena C."/>
            <person name="Voogd C."/>
            <person name="Leif D."/>
            <person name="Lafferty D."/>
            <person name="Souleyre E.J.F."/>
            <person name="Varkonyi-Gasic E."/>
            <person name="Gambi F."/>
            <person name="Hanley J."/>
            <person name="Yao J.L."/>
            <person name="Cheung J."/>
            <person name="David K.M."/>
            <person name="Warren B."/>
            <person name="Marsh K."/>
            <person name="Snowden K.C."/>
            <person name="Lin-Wang K."/>
            <person name="Brian L."/>
            <person name="Martinez-Sanchez M."/>
            <person name="Wang M."/>
            <person name="Ileperuma N."/>
            <person name="Macnee N."/>
            <person name="Campin R."/>
            <person name="McAtee P."/>
            <person name="Drummond R.S.M."/>
            <person name="Espley R.V."/>
            <person name="Ireland H.S."/>
            <person name="Wu R."/>
            <person name="Atkinson R.G."/>
            <person name="Karunairetnam S."/>
            <person name="Bulley S."/>
            <person name="Chunkath S."/>
            <person name="Hanley Z."/>
            <person name="Storey R."/>
            <person name="Thrimawithana A.H."/>
            <person name="Thomson S."/>
            <person name="David C."/>
            <person name="Testolin R."/>
            <person name="Huang H."/>
            <person name="Hellens R.P."/>
            <person name="Schaffer R.J."/>
        </authorList>
    </citation>
    <scope>NUCLEOTIDE SEQUENCE [LARGE SCALE GENOMIC DNA]</scope>
    <source>
        <strain evidence="6">cv. Red5</strain>
    </source>
</reference>
<name>A0A2R6RNN5_ACTCC</name>
<dbReference type="OrthoDB" id="1424894at2759"/>
<dbReference type="InterPro" id="IPR036020">
    <property type="entry name" value="WW_dom_sf"/>
</dbReference>
<dbReference type="FunCoup" id="A0A2R6RNN5">
    <property type="interactions" value="1183"/>
</dbReference>
<comment type="caution">
    <text evidence="5">The sequence shown here is derived from an EMBL/GenBank/DDBJ whole genome shotgun (WGS) entry which is preliminary data.</text>
</comment>
<organism evidence="5 6">
    <name type="scientific">Actinidia chinensis var. chinensis</name>
    <name type="common">Chinese soft-hair kiwi</name>
    <dbReference type="NCBI Taxonomy" id="1590841"/>
    <lineage>
        <taxon>Eukaryota</taxon>
        <taxon>Viridiplantae</taxon>
        <taxon>Streptophyta</taxon>
        <taxon>Embryophyta</taxon>
        <taxon>Tracheophyta</taxon>
        <taxon>Spermatophyta</taxon>
        <taxon>Magnoliopsida</taxon>
        <taxon>eudicotyledons</taxon>
        <taxon>Gunneridae</taxon>
        <taxon>Pentapetalae</taxon>
        <taxon>asterids</taxon>
        <taxon>Ericales</taxon>
        <taxon>Actinidiaceae</taxon>
        <taxon>Actinidia</taxon>
    </lineage>
</organism>
<dbReference type="InterPro" id="IPR001202">
    <property type="entry name" value="WW_dom"/>
</dbReference>
<evidence type="ECO:0000259" key="4">
    <source>
        <dbReference type="PROSITE" id="PS50020"/>
    </source>
</evidence>
<dbReference type="Gramene" id="PSS31640">
    <property type="protein sequence ID" value="PSS31640"/>
    <property type="gene ID" value="CEY00_Acc04915"/>
</dbReference>
<feature type="compositionally biased region" description="Polar residues" evidence="3">
    <location>
        <begin position="122"/>
        <end position="146"/>
    </location>
</feature>
<dbReference type="GO" id="GO:0005737">
    <property type="term" value="C:cytoplasm"/>
    <property type="evidence" value="ECO:0007669"/>
    <property type="project" value="UniProtKB-SubCell"/>
</dbReference>
<dbReference type="Proteomes" id="UP000241394">
    <property type="component" value="Chromosome LG4"/>
</dbReference>
<evidence type="ECO:0000313" key="5">
    <source>
        <dbReference type="EMBL" id="PSS31640.1"/>
    </source>
</evidence>
<accession>A0A2R6RNN5</accession>
<protein>
    <submittedName>
        <fullName evidence="5">RNA-binding protein like</fullName>
    </submittedName>
</protein>
<comment type="subcellular location">
    <subcellularLocation>
        <location evidence="1">Cytoplasm</location>
    </subcellularLocation>
</comment>
<evidence type="ECO:0000313" key="6">
    <source>
        <dbReference type="Proteomes" id="UP000241394"/>
    </source>
</evidence>
<sequence length="214" mass="24060">MVSFHTPLSPSRREGIAEMENLTKKRKWEESQVKEVFDQKPILKAKGTKSMFDMELPLETPLPLEWQRCLDIKSGEIHYYNISTQKRTSKDPRTINPEPPSPSDHQHMSLDLELNLPCGSTLPPTKNPDPNSGSSTNTKKCSSSGLTRCPSWLAFERDEREMVTAVCKKCHLLVMMCKSSPACPNCKFVHPPDQTPLLAYSSPGLASCIRLTKC</sequence>
<dbReference type="EMBL" id="NKQK01000004">
    <property type="protein sequence ID" value="PSS31640.1"/>
    <property type="molecule type" value="Genomic_DNA"/>
</dbReference>
<dbReference type="InParanoid" id="A0A2R6RNN5"/>